<dbReference type="InterPro" id="IPR036388">
    <property type="entry name" value="WH-like_DNA-bd_sf"/>
</dbReference>
<accession>A0AA41Q9Z1</accession>
<dbReference type="Gene3D" id="1.10.10.10">
    <property type="entry name" value="Winged helix-like DNA-binding domain superfamily/Winged helix DNA-binding domain"/>
    <property type="match status" value="1"/>
</dbReference>
<comment type="similarity">
    <text evidence="1">Belongs to the sigma-70 factor family. ECF subfamily.</text>
</comment>
<dbReference type="NCBIfam" id="TIGR02937">
    <property type="entry name" value="sigma70-ECF"/>
    <property type="match status" value="1"/>
</dbReference>
<dbReference type="Proteomes" id="UP001165405">
    <property type="component" value="Unassembled WGS sequence"/>
</dbReference>
<dbReference type="InterPro" id="IPR039425">
    <property type="entry name" value="RNA_pol_sigma-70-like"/>
</dbReference>
<sequence length="182" mass="20025">MSARWDDEMTSLVQMHGRALVGYAYALCGDVGEAEDLVQEALFRVYSRFRRPASAAPSAVHPLDEGPSQEGGARAYVRRTVLNLYVDGYRKRRTWDKHEPVLATQEWVGGPATGVTARADITAALGRLSPRQRACVLLRYYDDLTVPQIADAMGCAQGTVKRYLSDALGALRGVLEPEGELR</sequence>
<feature type="domain" description="RNA polymerase sigma-70 region 2" evidence="6">
    <location>
        <begin position="12"/>
        <end position="50"/>
    </location>
</feature>
<keyword evidence="2" id="KW-0805">Transcription regulation</keyword>
<dbReference type="RefSeq" id="WP_236087273.1">
    <property type="nucleotide sequence ID" value="NZ_JAKGSG010000005.1"/>
</dbReference>
<dbReference type="PANTHER" id="PTHR43133:SF50">
    <property type="entry name" value="ECF RNA POLYMERASE SIGMA FACTOR SIGM"/>
    <property type="match status" value="1"/>
</dbReference>
<dbReference type="Gene3D" id="1.10.1740.10">
    <property type="match status" value="1"/>
</dbReference>
<dbReference type="SUPFAM" id="SSF88946">
    <property type="entry name" value="Sigma2 domain of RNA polymerase sigma factors"/>
    <property type="match status" value="1"/>
</dbReference>
<dbReference type="InterPro" id="IPR013324">
    <property type="entry name" value="RNA_pol_sigma_r3/r4-like"/>
</dbReference>
<keyword evidence="5" id="KW-0804">Transcription</keyword>
<feature type="domain" description="RNA polymerase sigma factor 70 region 4 type 2" evidence="7">
    <location>
        <begin position="120"/>
        <end position="170"/>
    </location>
</feature>
<dbReference type="InterPro" id="IPR014284">
    <property type="entry name" value="RNA_pol_sigma-70_dom"/>
</dbReference>
<comment type="caution">
    <text evidence="8">The sequence shown here is derived from an EMBL/GenBank/DDBJ whole genome shotgun (WGS) entry which is preliminary data.</text>
</comment>
<protein>
    <submittedName>
        <fullName evidence="8">SigE family RNA polymerase sigma factor</fullName>
    </submittedName>
</protein>
<evidence type="ECO:0000256" key="2">
    <source>
        <dbReference type="ARBA" id="ARBA00023015"/>
    </source>
</evidence>
<dbReference type="CDD" id="cd06171">
    <property type="entry name" value="Sigma70_r4"/>
    <property type="match status" value="1"/>
</dbReference>
<evidence type="ECO:0000256" key="4">
    <source>
        <dbReference type="ARBA" id="ARBA00023125"/>
    </source>
</evidence>
<dbReference type="GO" id="GO:0003677">
    <property type="term" value="F:DNA binding"/>
    <property type="evidence" value="ECO:0007669"/>
    <property type="project" value="UniProtKB-KW"/>
</dbReference>
<dbReference type="InterPro" id="IPR013325">
    <property type="entry name" value="RNA_pol_sigma_r2"/>
</dbReference>
<dbReference type="Pfam" id="PF08281">
    <property type="entry name" value="Sigma70_r4_2"/>
    <property type="match status" value="1"/>
</dbReference>
<dbReference type="GO" id="GO:0006352">
    <property type="term" value="P:DNA-templated transcription initiation"/>
    <property type="evidence" value="ECO:0007669"/>
    <property type="project" value="InterPro"/>
</dbReference>
<evidence type="ECO:0000259" key="6">
    <source>
        <dbReference type="Pfam" id="PF04542"/>
    </source>
</evidence>
<keyword evidence="4" id="KW-0238">DNA-binding</keyword>
<evidence type="ECO:0000259" key="7">
    <source>
        <dbReference type="Pfam" id="PF08281"/>
    </source>
</evidence>
<keyword evidence="9" id="KW-1185">Reference proteome</keyword>
<reference evidence="8" key="1">
    <citation type="submission" date="2022-01" db="EMBL/GenBank/DDBJ databases">
        <title>Antribacter sp. nov., isolated from Guizhou of China.</title>
        <authorList>
            <person name="Chengliang C."/>
            <person name="Ya Z."/>
        </authorList>
    </citation>
    <scope>NUCLEOTIDE SEQUENCE</scope>
    <source>
        <strain evidence="8">KLBMP 9083</strain>
    </source>
</reference>
<dbReference type="Pfam" id="PF04542">
    <property type="entry name" value="Sigma70_r2"/>
    <property type="match status" value="1"/>
</dbReference>
<dbReference type="AlphaFoldDB" id="A0AA41Q9Z1"/>
<evidence type="ECO:0000313" key="9">
    <source>
        <dbReference type="Proteomes" id="UP001165405"/>
    </source>
</evidence>
<evidence type="ECO:0000256" key="5">
    <source>
        <dbReference type="ARBA" id="ARBA00023163"/>
    </source>
</evidence>
<proteinExistence type="inferred from homology"/>
<dbReference type="PANTHER" id="PTHR43133">
    <property type="entry name" value="RNA POLYMERASE ECF-TYPE SIGMA FACTO"/>
    <property type="match status" value="1"/>
</dbReference>
<dbReference type="GO" id="GO:0016987">
    <property type="term" value="F:sigma factor activity"/>
    <property type="evidence" value="ECO:0007669"/>
    <property type="project" value="UniProtKB-KW"/>
</dbReference>
<evidence type="ECO:0000313" key="8">
    <source>
        <dbReference type="EMBL" id="MCF4119583.1"/>
    </source>
</evidence>
<name>A0AA41Q9Z1_9MICO</name>
<evidence type="ECO:0000256" key="1">
    <source>
        <dbReference type="ARBA" id="ARBA00010641"/>
    </source>
</evidence>
<dbReference type="InterPro" id="IPR007627">
    <property type="entry name" value="RNA_pol_sigma70_r2"/>
</dbReference>
<evidence type="ECO:0000256" key="3">
    <source>
        <dbReference type="ARBA" id="ARBA00023082"/>
    </source>
</evidence>
<dbReference type="SUPFAM" id="SSF88659">
    <property type="entry name" value="Sigma3 and sigma4 domains of RNA polymerase sigma factors"/>
    <property type="match status" value="1"/>
</dbReference>
<organism evidence="8 9">
    <name type="scientific">Antribacter soli</name>
    <dbReference type="NCBI Taxonomy" id="2910976"/>
    <lineage>
        <taxon>Bacteria</taxon>
        <taxon>Bacillati</taxon>
        <taxon>Actinomycetota</taxon>
        <taxon>Actinomycetes</taxon>
        <taxon>Micrococcales</taxon>
        <taxon>Promicromonosporaceae</taxon>
        <taxon>Antribacter</taxon>
    </lineage>
</organism>
<gene>
    <name evidence="8" type="ORF">L1785_01145</name>
</gene>
<dbReference type="EMBL" id="JAKGSG010000005">
    <property type="protein sequence ID" value="MCF4119583.1"/>
    <property type="molecule type" value="Genomic_DNA"/>
</dbReference>
<dbReference type="InterPro" id="IPR013249">
    <property type="entry name" value="RNA_pol_sigma70_r4_t2"/>
</dbReference>
<keyword evidence="3" id="KW-0731">Sigma factor</keyword>